<dbReference type="GO" id="GO:0005507">
    <property type="term" value="F:copper ion binding"/>
    <property type="evidence" value="ECO:0007669"/>
    <property type="project" value="TreeGrafter"/>
</dbReference>
<dbReference type="InterPro" id="IPR059000">
    <property type="entry name" value="ATPase_P-type_domA"/>
</dbReference>
<accession>A0A345Z3Q8</accession>
<dbReference type="Gene3D" id="2.70.150.10">
    <property type="entry name" value="Calcium-transporting ATPase, cytoplasmic transduction domain A"/>
    <property type="match status" value="1"/>
</dbReference>
<dbReference type="SFLD" id="SFLDG00002">
    <property type="entry name" value="C1.7:_P-type_atpase_like"/>
    <property type="match status" value="1"/>
</dbReference>
<dbReference type="FunFam" id="2.70.150.10:FF:000002">
    <property type="entry name" value="Copper-transporting ATPase 1, putative"/>
    <property type="match status" value="1"/>
</dbReference>
<keyword evidence="4 10" id="KW-0479">Metal-binding</keyword>
<evidence type="ECO:0000256" key="3">
    <source>
        <dbReference type="ARBA" id="ARBA00022692"/>
    </source>
</evidence>
<evidence type="ECO:0000256" key="9">
    <source>
        <dbReference type="ARBA" id="ARBA00023136"/>
    </source>
</evidence>
<name>A0A345Z3Q8_9MOLU</name>
<dbReference type="SUPFAM" id="SSF56784">
    <property type="entry name" value="HAD-like"/>
    <property type="match status" value="1"/>
</dbReference>
<dbReference type="OrthoDB" id="9813266at2"/>
<dbReference type="EMBL" id="CP031376">
    <property type="protein sequence ID" value="AXK51237.1"/>
    <property type="molecule type" value="Genomic_DNA"/>
</dbReference>
<dbReference type="InterPro" id="IPR006121">
    <property type="entry name" value="HMA_dom"/>
</dbReference>
<dbReference type="SUPFAM" id="SSF81653">
    <property type="entry name" value="Calcium ATPase, transduction domain A"/>
    <property type="match status" value="1"/>
</dbReference>
<evidence type="ECO:0000259" key="11">
    <source>
        <dbReference type="PROSITE" id="PS50846"/>
    </source>
</evidence>
<dbReference type="PROSITE" id="PS00154">
    <property type="entry name" value="ATPASE_E1_E2"/>
    <property type="match status" value="1"/>
</dbReference>
<keyword evidence="3 10" id="KW-0812">Transmembrane</keyword>
<feature type="transmembrane region" description="Helical" evidence="10">
    <location>
        <begin position="710"/>
        <end position="727"/>
    </location>
</feature>
<dbReference type="InterPro" id="IPR023298">
    <property type="entry name" value="ATPase_P-typ_TM_dom_sf"/>
</dbReference>
<dbReference type="SFLD" id="SFLDF00027">
    <property type="entry name" value="p-type_atpase"/>
    <property type="match status" value="1"/>
</dbReference>
<dbReference type="PRINTS" id="PR00119">
    <property type="entry name" value="CATATPASE"/>
</dbReference>
<dbReference type="InterPro" id="IPR008250">
    <property type="entry name" value="ATPase_P-typ_transduc_dom_A_sf"/>
</dbReference>
<dbReference type="CDD" id="cd02094">
    <property type="entry name" value="P-type_ATPase_Cu-like"/>
    <property type="match status" value="1"/>
</dbReference>
<dbReference type="InterPro" id="IPR044492">
    <property type="entry name" value="P_typ_ATPase_HD_dom"/>
</dbReference>
<sequence length="730" mass="80252">MKTNDYQIIGMTCSNCVVSITNQVRKLPIVKSVEINLALNLMTVVFVEEANDSQIIKAVKKAGYTAKLVKNNQFQAQFDKPMILKIVQVSLALLLTLPMWLGMILAISGVHNSFVLFLHNPWFQLTITSIVQFILGARFYKEFYNGIKSRKANMAFLVVVGTLSAYGLSIYNAWLNNWQATMSGETLYFELSATIIAFVLLGKLLEEGAKTRTGNALNQLIKLVPQTAFVLKSGQTTEKPLEEIQVGEQIAIKAGGSIPFDGEVISGQGSVDESMLTGESLPVLKGQGDLVSAGTINQTGYLIVQVNKLVNQSTLAQVIEMVKTAQTRKTQLQLIVDKISGYFVPIIFVLAIITLIGWTIYYQGWNQISLVRAITVLVIACPCALGLATPTAILVVTSKSAKLGIIFKSADSLEKLAKTDFVVFDKTGTLTQGQIQLQEVVMINADYSKVQIEEMVFNLEKQSEHSIGLGIAKSLESKFSQTPLWEFDEYHTLPSFGLKAKYQSQEYLLGNQNLMLENKIETKKVLSKTKVYEEQGNTIIYLAINKTLIAFLVVGDKIKPNAKEMLEQLKALKISTAMLTGDSQRTALAIGTQLQMSEIMGEVKITQKAGEIAKKRQIYNSVAMVGDGINDAIALNEADVGITFANATDVAISSSDVLILRDDILNVTKAIIIAKKTYRKIKANLFWAFFYNVLAIPLAAFGLIFPELGALIMVLSSISVIINSLFLKVK</sequence>
<dbReference type="InterPro" id="IPR036412">
    <property type="entry name" value="HAD-like_sf"/>
</dbReference>
<evidence type="ECO:0000256" key="5">
    <source>
        <dbReference type="ARBA" id="ARBA00022741"/>
    </source>
</evidence>
<keyword evidence="9 10" id="KW-0472">Membrane</keyword>
<dbReference type="InterPro" id="IPR023299">
    <property type="entry name" value="ATPase_P-typ_cyto_dom_N"/>
</dbReference>
<dbReference type="PROSITE" id="PS50846">
    <property type="entry name" value="HMA_2"/>
    <property type="match status" value="1"/>
</dbReference>
<comment type="similarity">
    <text evidence="2 10">Belongs to the cation transport ATPase (P-type) (TC 3.A.3) family. Type IB subfamily.</text>
</comment>
<dbReference type="GO" id="GO:0055070">
    <property type="term" value="P:copper ion homeostasis"/>
    <property type="evidence" value="ECO:0007669"/>
    <property type="project" value="TreeGrafter"/>
</dbReference>
<dbReference type="CDD" id="cd00371">
    <property type="entry name" value="HMA"/>
    <property type="match status" value="1"/>
</dbReference>
<evidence type="ECO:0000256" key="6">
    <source>
        <dbReference type="ARBA" id="ARBA00022840"/>
    </source>
</evidence>
<dbReference type="PANTHER" id="PTHR43520">
    <property type="entry name" value="ATP7, ISOFORM B"/>
    <property type="match status" value="1"/>
</dbReference>
<keyword evidence="13" id="KW-1185">Reference proteome</keyword>
<dbReference type="Pfam" id="PF00403">
    <property type="entry name" value="HMA"/>
    <property type="match status" value="1"/>
</dbReference>
<keyword evidence="6 10" id="KW-0067">ATP-binding</keyword>
<dbReference type="PRINTS" id="PR00943">
    <property type="entry name" value="CUATPASE"/>
</dbReference>
<dbReference type="RefSeq" id="WP_115558144.1">
    <property type="nucleotide sequence ID" value="NZ_CP031376.1"/>
</dbReference>
<evidence type="ECO:0000256" key="1">
    <source>
        <dbReference type="ARBA" id="ARBA00004651"/>
    </source>
</evidence>
<dbReference type="SUPFAM" id="SSF55008">
    <property type="entry name" value="HMA, heavy metal-associated domain"/>
    <property type="match status" value="1"/>
</dbReference>
<dbReference type="SUPFAM" id="SSF81665">
    <property type="entry name" value="Calcium ATPase, transmembrane domain M"/>
    <property type="match status" value="1"/>
</dbReference>
<dbReference type="AlphaFoldDB" id="A0A345Z3Q8"/>
<keyword evidence="5 10" id="KW-0547">Nucleotide-binding</keyword>
<dbReference type="InterPro" id="IPR018303">
    <property type="entry name" value="ATPase_P-typ_P_site"/>
</dbReference>
<protein>
    <submittedName>
        <fullName evidence="12">Copper transporting ATPase</fullName>
    </submittedName>
</protein>
<gene>
    <name evidence="12" type="primary">copA</name>
    <name evidence="12" type="ORF">SALLE_v1c05650</name>
</gene>
<dbReference type="NCBIfam" id="TIGR01511">
    <property type="entry name" value="ATPase-IB1_Cu"/>
    <property type="match status" value="1"/>
</dbReference>
<dbReference type="NCBIfam" id="TIGR01525">
    <property type="entry name" value="ATPase-IB_hvy"/>
    <property type="match status" value="1"/>
</dbReference>
<dbReference type="InterPro" id="IPR001757">
    <property type="entry name" value="P_typ_ATPase"/>
</dbReference>
<evidence type="ECO:0000256" key="2">
    <source>
        <dbReference type="ARBA" id="ARBA00006024"/>
    </source>
</evidence>
<feature type="transmembrane region" description="Helical" evidence="10">
    <location>
        <begin position="373"/>
        <end position="396"/>
    </location>
</feature>
<dbReference type="Gene3D" id="3.30.70.100">
    <property type="match status" value="1"/>
</dbReference>
<evidence type="ECO:0000256" key="10">
    <source>
        <dbReference type="RuleBase" id="RU362081"/>
    </source>
</evidence>
<reference evidence="12 13" key="1">
    <citation type="submission" date="2018-07" db="EMBL/GenBank/DDBJ databases">
        <title>Complete genome sequence of Spiroplasma alleghenense PLHS-1 (ATCC 51752).</title>
        <authorList>
            <person name="Chou L."/>
            <person name="Lee T.-Y."/>
            <person name="Tsai Y.-M."/>
            <person name="Kuo C.-H."/>
        </authorList>
    </citation>
    <scope>NUCLEOTIDE SEQUENCE [LARGE SCALE GENOMIC DNA]</scope>
    <source>
        <strain evidence="12 13">PLHS-1</strain>
    </source>
</reference>
<evidence type="ECO:0000256" key="7">
    <source>
        <dbReference type="ARBA" id="ARBA00022967"/>
    </source>
</evidence>
<dbReference type="InterPro" id="IPR027256">
    <property type="entry name" value="P-typ_ATPase_IB"/>
</dbReference>
<dbReference type="Gene3D" id="3.40.1110.10">
    <property type="entry name" value="Calcium-transporting ATPase, cytoplasmic domain N"/>
    <property type="match status" value="1"/>
</dbReference>
<dbReference type="GO" id="GO:0005886">
    <property type="term" value="C:plasma membrane"/>
    <property type="evidence" value="ECO:0007669"/>
    <property type="project" value="UniProtKB-SubCell"/>
</dbReference>
<dbReference type="InterPro" id="IPR036163">
    <property type="entry name" value="HMA_dom_sf"/>
</dbReference>
<evidence type="ECO:0000256" key="8">
    <source>
        <dbReference type="ARBA" id="ARBA00022989"/>
    </source>
</evidence>
<evidence type="ECO:0000313" key="12">
    <source>
        <dbReference type="EMBL" id="AXK51237.1"/>
    </source>
</evidence>
<feature type="transmembrane region" description="Helical" evidence="10">
    <location>
        <begin position="122"/>
        <end position="140"/>
    </location>
</feature>
<feature type="transmembrane region" description="Helical" evidence="10">
    <location>
        <begin position="186"/>
        <end position="205"/>
    </location>
</feature>
<comment type="subcellular location">
    <subcellularLocation>
        <location evidence="1">Cell membrane</location>
        <topology evidence="1">Multi-pass membrane protein</topology>
    </subcellularLocation>
</comment>
<keyword evidence="7" id="KW-1278">Translocase</keyword>
<dbReference type="PROSITE" id="PS01047">
    <property type="entry name" value="HMA_1"/>
    <property type="match status" value="1"/>
</dbReference>
<feature type="transmembrane region" description="Helical" evidence="10">
    <location>
        <begin position="339"/>
        <end position="361"/>
    </location>
</feature>
<dbReference type="PANTHER" id="PTHR43520:SF8">
    <property type="entry name" value="P-TYPE CU(+) TRANSPORTER"/>
    <property type="match status" value="1"/>
</dbReference>
<dbReference type="InterPro" id="IPR023214">
    <property type="entry name" value="HAD_sf"/>
</dbReference>
<dbReference type="Proteomes" id="UP000254792">
    <property type="component" value="Chromosome"/>
</dbReference>
<dbReference type="InterPro" id="IPR017969">
    <property type="entry name" value="Heavy-metal-associated_CS"/>
</dbReference>
<dbReference type="NCBIfam" id="TIGR01494">
    <property type="entry name" value="ATPase_P-type"/>
    <property type="match status" value="1"/>
</dbReference>
<dbReference type="GO" id="GO:0005524">
    <property type="term" value="F:ATP binding"/>
    <property type="evidence" value="ECO:0007669"/>
    <property type="project" value="UniProtKB-UniRule"/>
</dbReference>
<keyword evidence="10" id="KW-1003">Cell membrane</keyword>
<dbReference type="KEGG" id="salx:SALLE_v1c05650"/>
<feature type="transmembrane region" description="Helical" evidence="10">
    <location>
        <begin position="152"/>
        <end position="174"/>
    </location>
</feature>
<dbReference type="Pfam" id="PF00702">
    <property type="entry name" value="Hydrolase"/>
    <property type="match status" value="1"/>
</dbReference>
<organism evidence="12 13">
    <name type="scientific">Spiroplasma alleghenense</name>
    <dbReference type="NCBI Taxonomy" id="216931"/>
    <lineage>
        <taxon>Bacteria</taxon>
        <taxon>Bacillati</taxon>
        <taxon>Mycoplasmatota</taxon>
        <taxon>Mollicutes</taxon>
        <taxon>Entomoplasmatales</taxon>
        <taxon>Spiroplasmataceae</taxon>
        <taxon>Spiroplasma</taxon>
    </lineage>
</organism>
<proteinExistence type="inferred from homology"/>
<dbReference type="Pfam" id="PF00122">
    <property type="entry name" value="E1-E2_ATPase"/>
    <property type="match status" value="1"/>
</dbReference>
<dbReference type="Gene3D" id="3.40.50.1000">
    <property type="entry name" value="HAD superfamily/HAD-like"/>
    <property type="match status" value="1"/>
</dbReference>
<dbReference type="GO" id="GO:0043682">
    <property type="term" value="F:P-type divalent copper transporter activity"/>
    <property type="evidence" value="ECO:0007669"/>
    <property type="project" value="TreeGrafter"/>
</dbReference>
<feature type="domain" description="HMA" evidence="11">
    <location>
        <begin position="2"/>
        <end position="67"/>
    </location>
</feature>
<feature type="transmembrane region" description="Helical" evidence="10">
    <location>
        <begin position="685"/>
        <end position="704"/>
    </location>
</feature>
<evidence type="ECO:0000256" key="4">
    <source>
        <dbReference type="ARBA" id="ARBA00022723"/>
    </source>
</evidence>
<keyword evidence="8 10" id="KW-1133">Transmembrane helix</keyword>
<dbReference type="GO" id="GO:0016887">
    <property type="term" value="F:ATP hydrolysis activity"/>
    <property type="evidence" value="ECO:0007669"/>
    <property type="project" value="InterPro"/>
</dbReference>
<dbReference type="SFLD" id="SFLDS00003">
    <property type="entry name" value="Haloacid_Dehalogenase"/>
    <property type="match status" value="1"/>
</dbReference>
<feature type="transmembrane region" description="Helical" evidence="10">
    <location>
        <begin position="89"/>
        <end position="110"/>
    </location>
</feature>
<evidence type="ECO:0000313" key="13">
    <source>
        <dbReference type="Proteomes" id="UP000254792"/>
    </source>
</evidence>